<dbReference type="OrthoDB" id="10668526at2759"/>
<sequence length="130" mass="14777">MGEIPNYCRKKKKETSSMLLAARSCSSYGQAMKLIENLNLAYYVQNLKKLAAYFNGHSCESDRALYEAKDFAEPLFNLPDHKTTIFVGPTRIGKTQFALAHFANLIIIRGKQDWLRFNPDKTDGIVLDNI</sequence>
<keyword evidence="1" id="KW-1185">Reference proteome</keyword>
<dbReference type="Proteomes" id="UP000504618">
    <property type="component" value="Unplaced"/>
</dbReference>
<accession>A0A6J1QK08</accession>
<dbReference type="AlphaFoldDB" id="A0A6J1QK08"/>
<reference evidence="2" key="1">
    <citation type="submission" date="2025-08" db="UniProtKB">
        <authorList>
            <consortium name="RefSeq"/>
        </authorList>
    </citation>
    <scope>IDENTIFICATION</scope>
    <source>
        <tissue evidence="2">Whole body</tissue>
    </source>
</reference>
<protein>
    <submittedName>
        <fullName evidence="2">Uncharacterized protein LOC112460799</fullName>
    </submittedName>
</protein>
<name>A0A6J1QK08_9HYME</name>
<dbReference type="RefSeq" id="XP_024881436.1">
    <property type="nucleotide sequence ID" value="XM_025025668.1"/>
</dbReference>
<evidence type="ECO:0000313" key="2">
    <source>
        <dbReference type="RefSeq" id="XP_024881436.1"/>
    </source>
</evidence>
<evidence type="ECO:0000313" key="1">
    <source>
        <dbReference type="Proteomes" id="UP000504618"/>
    </source>
</evidence>
<proteinExistence type="predicted"/>
<dbReference type="GeneID" id="112460799"/>
<gene>
    <name evidence="2" type="primary">LOC112460799</name>
</gene>
<organism evidence="1 2">
    <name type="scientific">Temnothorax curvispinosus</name>
    <dbReference type="NCBI Taxonomy" id="300111"/>
    <lineage>
        <taxon>Eukaryota</taxon>
        <taxon>Metazoa</taxon>
        <taxon>Ecdysozoa</taxon>
        <taxon>Arthropoda</taxon>
        <taxon>Hexapoda</taxon>
        <taxon>Insecta</taxon>
        <taxon>Pterygota</taxon>
        <taxon>Neoptera</taxon>
        <taxon>Endopterygota</taxon>
        <taxon>Hymenoptera</taxon>
        <taxon>Apocrita</taxon>
        <taxon>Aculeata</taxon>
        <taxon>Formicoidea</taxon>
        <taxon>Formicidae</taxon>
        <taxon>Myrmicinae</taxon>
        <taxon>Temnothorax</taxon>
    </lineage>
</organism>